<keyword evidence="2" id="KW-0564">Palmitate</keyword>
<feature type="chain" id="PRO_5038162247" evidence="2">
    <location>
        <begin position="19"/>
        <end position="468"/>
    </location>
</feature>
<name>A0A931MJ20_9BURK</name>
<accession>A0A931MJ20</accession>
<dbReference type="PANTHER" id="PTHR30203:SF33">
    <property type="entry name" value="BLR4455 PROTEIN"/>
    <property type="match status" value="1"/>
</dbReference>
<proteinExistence type="inferred from homology"/>
<reference evidence="4" key="1">
    <citation type="submission" date="2020-11" db="EMBL/GenBank/DDBJ databases">
        <title>Bacterial whole genome sequence for Caenimonas sp. DR4.4.</title>
        <authorList>
            <person name="Le V."/>
            <person name="Ko S.-R."/>
            <person name="Ahn C.-Y."/>
            <person name="Oh H.-M."/>
        </authorList>
    </citation>
    <scope>NUCLEOTIDE SEQUENCE</scope>
    <source>
        <strain evidence="4">DR4.4</strain>
    </source>
</reference>
<keyword evidence="2" id="KW-1134">Transmembrane beta strand</keyword>
<comment type="similarity">
    <text evidence="1 2">Belongs to the outer membrane factor (OMF) (TC 1.B.17) family.</text>
</comment>
<comment type="subcellular location">
    <subcellularLocation>
        <location evidence="2">Cell membrane</location>
        <topology evidence="2">Lipid-anchor</topology>
    </subcellularLocation>
</comment>
<organism evidence="4 5">
    <name type="scientific">Caenimonas aquaedulcis</name>
    <dbReference type="NCBI Taxonomy" id="2793270"/>
    <lineage>
        <taxon>Bacteria</taxon>
        <taxon>Pseudomonadati</taxon>
        <taxon>Pseudomonadota</taxon>
        <taxon>Betaproteobacteria</taxon>
        <taxon>Burkholderiales</taxon>
        <taxon>Comamonadaceae</taxon>
        <taxon>Caenimonas</taxon>
    </lineage>
</organism>
<protein>
    <submittedName>
        <fullName evidence="4">Efflux transporter outer membrane subunit</fullName>
    </submittedName>
</protein>
<evidence type="ECO:0000256" key="2">
    <source>
        <dbReference type="RuleBase" id="RU362097"/>
    </source>
</evidence>
<dbReference type="RefSeq" id="WP_196987627.1">
    <property type="nucleotide sequence ID" value="NZ_JADWYS010000001.1"/>
</dbReference>
<feature type="coiled-coil region" evidence="3">
    <location>
        <begin position="231"/>
        <end position="258"/>
    </location>
</feature>
<dbReference type="NCBIfam" id="TIGR01845">
    <property type="entry name" value="outer_NodT"/>
    <property type="match status" value="1"/>
</dbReference>
<gene>
    <name evidence="4" type="ORF">I5803_17625</name>
</gene>
<feature type="signal peptide" evidence="2">
    <location>
        <begin position="1"/>
        <end position="18"/>
    </location>
</feature>
<dbReference type="Gene3D" id="2.20.200.10">
    <property type="entry name" value="Outer membrane efflux proteins (OEP)"/>
    <property type="match status" value="1"/>
</dbReference>
<dbReference type="GO" id="GO:0015562">
    <property type="term" value="F:efflux transmembrane transporter activity"/>
    <property type="evidence" value="ECO:0007669"/>
    <property type="project" value="InterPro"/>
</dbReference>
<evidence type="ECO:0000256" key="1">
    <source>
        <dbReference type="ARBA" id="ARBA00007613"/>
    </source>
</evidence>
<dbReference type="PROSITE" id="PS51257">
    <property type="entry name" value="PROKAR_LIPOPROTEIN"/>
    <property type="match status" value="1"/>
</dbReference>
<evidence type="ECO:0000313" key="4">
    <source>
        <dbReference type="EMBL" id="MBG9389855.1"/>
    </source>
</evidence>
<dbReference type="EMBL" id="JADWYS010000001">
    <property type="protein sequence ID" value="MBG9389855.1"/>
    <property type="molecule type" value="Genomic_DNA"/>
</dbReference>
<keyword evidence="3" id="KW-0175">Coiled coil</keyword>
<evidence type="ECO:0000256" key="3">
    <source>
        <dbReference type="SAM" id="Coils"/>
    </source>
</evidence>
<dbReference type="InterPro" id="IPR003423">
    <property type="entry name" value="OMP_efflux"/>
</dbReference>
<dbReference type="AlphaFoldDB" id="A0A931MJ20"/>
<dbReference type="Proteomes" id="UP000651050">
    <property type="component" value="Unassembled WGS sequence"/>
</dbReference>
<dbReference type="Pfam" id="PF02321">
    <property type="entry name" value="OEP"/>
    <property type="match status" value="2"/>
</dbReference>
<dbReference type="SUPFAM" id="SSF56954">
    <property type="entry name" value="Outer membrane efflux proteins (OEP)"/>
    <property type="match status" value="1"/>
</dbReference>
<dbReference type="Gene3D" id="1.20.1600.10">
    <property type="entry name" value="Outer membrane efflux proteins (OEP)"/>
    <property type="match status" value="1"/>
</dbReference>
<dbReference type="PANTHER" id="PTHR30203">
    <property type="entry name" value="OUTER MEMBRANE CATION EFFLUX PROTEIN"/>
    <property type="match status" value="1"/>
</dbReference>
<keyword evidence="5" id="KW-1185">Reference proteome</keyword>
<keyword evidence="2" id="KW-0449">Lipoprotein</keyword>
<sequence length="468" mass="49888">MSWRLAWVAAAAALSACAAGPAYQRPALDMPAAWKVEAPWQEARPQDAAVRGPWWKRFGDAQLDALQEQALAASPTLAAAVARLAQARAAADASSAGLFPQLSLGGRVQRQKSSENRPLSNYNSPNFSTVQNDFALSFNVAYEADLWGRVRSSVDAARATAEQSAADLQNVRLVLASDLAANYFNLRELDIELDVLAQSIALQRKALELATARHDLGATSGLDVAQQQALLDSTLTQVDVLRRQRAQFENAIAALTGRPAQLFSLAPEASARTAPPVPLGVPADVLQRRPDVAAAERAMAAANAQIGVARAAYYPNITLGPSLGVDSRALSTLFDAPSLLWSLGVSIAQPLFDAGRTDANVAMAEAGYQLTVANYRRTVLVAMQEVQDGISGSAALDRALAQARLAEQSARRVLQLATDRYEGGVATYLDVITAQQSLLTSQRQLAQLQGQRMLVAVLLVKALGGDWQ</sequence>
<keyword evidence="2" id="KW-0472">Membrane</keyword>
<comment type="caution">
    <text evidence="4">The sequence shown here is derived from an EMBL/GenBank/DDBJ whole genome shotgun (WGS) entry which is preliminary data.</text>
</comment>
<dbReference type="InterPro" id="IPR010131">
    <property type="entry name" value="MdtP/NodT-like"/>
</dbReference>
<keyword evidence="2" id="KW-0732">Signal</keyword>
<keyword evidence="2" id="KW-0812">Transmembrane</keyword>
<dbReference type="GO" id="GO:0005886">
    <property type="term" value="C:plasma membrane"/>
    <property type="evidence" value="ECO:0007669"/>
    <property type="project" value="UniProtKB-SubCell"/>
</dbReference>
<evidence type="ECO:0000313" key="5">
    <source>
        <dbReference type="Proteomes" id="UP000651050"/>
    </source>
</evidence>